<dbReference type="RefSeq" id="WP_160905618.1">
    <property type="nucleotide sequence ID" value="NZ_WVHS01000001.1"/>
</dbReference>
<dbReference type="EMBL" id="WVHS01000001">
    <property type="protein sequence ID" value="MXV14659.1"/>
    <property type="molecule type" value="Genomic_DNA"/>
</dbReference>
<evidence type="ECO:0000313" key="1">
    <source>
        <dbReference type="EMBL" id="MXV14659.1"/>
    </source>
</evidence>
<dbReference type="AlphaFoldDB" id="A0A7K1XV63"/>
<gene>
    <name evidence="1" type="ORF">GS398_05065</name>
</gene>
<sequence length="155" mass="17647">MRSQCKNYFAGSIRKILVLMAVLPILPGFRAADVSLPWLEQRLQRYFNPGADVKLKKFELHVTDEGFFRLRKFFPNGKQEYFSFNLRRLKDISYLGDTISGTLLLTTAGADIIVQTYNDRKGNIDSMAGALPLPLKNIETTQLDSISEMLLKVKN</sequence>
<comment type="caution">
    <text evidence="1">The sequence shown here is derived from an EMBL/GenBank/DDBJ whole genome shotgun (WGS) entry which is preliminary data.</text>
</comment>
<reference evidence="1 2" key="1">
    <citation type="submission" date="2019-11" db="EMBL/GenBank/DDBJ databases">
        <title>Pedobacter sp. HMF7056 Genome sequencing and assembly.</title>
        <authorList>
            <person name="Kang H."/>
            <person name="Kim H."/>
            <person name="Joh K."/>
        </authorList>
    </citation>
    <scope>NUCLEOTIDE SEQUENCE [LARGE SCALE GENOMIC DNA]</scope>
    <source>
        <strain evidence="1 2">HMF7056</strain>
    </source>
</reference>
<protein>
    <submittedName>
        <fullName evidence="1">Uncharacterized protein</fullName>
    </submittedName>
</protein>
<accession>A0A7K1XV63</accession>
<name>A0A7K1XV63_9SPHI</name>
<evidence type="ECO:0000313" key="2">
    <source>
        <dbReference type="Proteomes" id="UP000451233"/>
    </source>
</evidence>
<dbReference type="Proteomes" id="UP000451233">
    <property type="component" value="Unassembled WGS sequence"/>
</dbReference>
<proteinExistence type="predicted"/>
<organism evidence="1 2">
    <name type="scientific">Hufsiella ginkgonis</name>
    <dbReference type="NCBI Taxonomy" id="2695274"/>
    <lineage>
        <taxon>Bacteria</taxon>
        <taxon>Pseudomonadati</taxon>
        <taxon>Bacteroidota</taxon>
        <taxon>Sphingobacteriia</taxon>
        <taxon>Sphingobacteriales</taxon>
        <taxon>Sphingobacteriaceae</taxon>
        <taxon>Hufsiella</taxon>
    </lineage>
</organism>
<keyword evidence="2" id="KW-1185">Reference proteome</keyword>